<dbReference type="InterPro" id="IPR025124">
    <property type="entry name" value="Gag1-like_clamp"/>
</dbReference>
<keyword evidence="4" id="KW-1185">Reference proteome</keyword>
<evidence type="ECO:0000259" key="2">
    <source>
        <dbReference type="Pfam" id="PF13259"/>
    </source>
</evidence>
<organism evidence="3 4">
    <name type="scientific">Dorcoceras hygrometricum</name>
    <dbReference type="NCBI Taxonomy" id="472368"/>
    <lineage>
        <taxon>Eukaryota</taxon>
        <taxon>Viridiplantae</taxon>
        <taxon>Streptophyta</taxon>
        <taxon>Embryophyta</taxon>
        <taxon>Tracheophyta</taxon>
        <taxon>Spermatophyta</taxon>
        <taxon>Magnoliopsida</taxon>
        <taxon>eudicotyledons</taxon>
        <taxon>Gunneridae</taxon>
        <taxon>Pentapetalae</taxon>
        <taxon>asterids</taxon>
        <taxon>lamiids</taxon>
        <taxon>Lamiales</taxon>
        <taxon>Gesneriaceae</taxon>
        <taxon>Didymocarpoideae</taxon>
        <taxon>Trichosporeae</taxon>
        <taxon>Loxocarpinae</taxon>
        <taxon>Dorcoceras</taxon>
    </lineage>
</organism>
<dbReference type="Pfam" id="PF13259">
    <property type="entry name" value="clamp_Gag1-like"/>
    <property type="match status" value="1"/>
</dbReference>
<evidence type="ECO:0000313" key="4">
    <source>
        <dbReference type="Proteomes" id="UP000250235"/>
    </source>
</evidence>
<accession>A0A2Z7BUM8</accession>
<dbReference type="AlphaFoldDB" id="A0A2Z7BUM8"/>
<evidence type="ECO:0000313" key="3">
    <source>
        <dbReference type="EMBL" id="KZV35950.1"/>
    </source>
</evidence>
<proteinExistence type="predicted"/>
<dbReference type="Proteomes" id="UP000250235">
    <property type="component" value="Unassembled WGS sequence"/>
</dbReference>
<dbReference type="OrthoDB" id="1896025at2759"/>
<dbReference type="EMBL" id="KV003972">
    <property type="protein sequence ID" value="KZV35950.1"/>
    <property type="molecule type" value="Genomic_DNA"/>
</dbReference>
<sequence length="148" mass="16364">MKPKLISSADDPLKGQSGQVWRASKTSMSESFFTTSTCEIDNSTLTHDALGASTSVKSSEFVNHGLLLWNQSRQKWLGSKKPKNQSQQLLEPKLSWNATYDSLLSSNKPFRKPIPLGIAMEVELLGAVFVHRNILVTSGGEILLYNIL</sequence>
<feature type="domain" description="Gag1-like clamp" evidence="2">
    <location>
        <begin position="41"/>
        <end position="117"/>
    </location>
</feature>
<dbReference type="PANTHER" id="PTHR33373:SF1">
    <property type="entry name" value="DUF4050 DOMAIN-CONTAINING PROTEIN"/>
    <property type="match status" value="1"/>
</dbReference>
<reference evidence="3 4" key="1">
    <citation type="journal article" date="2015" name="Proc. Natl. Acad. Sci. U.S.A.">
        <title>The resurrection genome of Boea hygrometrica: A blueprint for survival of dehydration.</title>
        <authorList>
            <person name="Xiao L."/>
            <person name="Yang G."/>
            <person name="Zhang L."/>
            <person name="Yang X."/>
            <person name="Zhao S."/>
            <person name="Ji Z."/>
            <person name="Zhou Q."/>
            <person name="Hu M."/>
            <person name="Wang Y."/>
            <person name="Chen M."/>
            <person name="Xu Y."/>
            <person name="Jin H."/>
            <person name="Xiao X."/>
            <person name="Hu G."/>
            <person name="Bao F."/>
            <person name="Hu Y."/>
            <person name="Wan P."/>
            <person name="Li L."/>
            <person name="Deng X."/>
            <person name="Kuang T."/>
            <person name="Xiang C."/>
            <person name="Zhu J.K."/>
            <person name="Oliver M.J."/>
            <person name="He Y."/>
        </authorList>
    </citation>
    <scope>NUCLEOTIDE SEQUENCE [LARGE SCALE GENOMIC DNA]</scope>
    <source>
        <strain evidence="4">cv. XS01</strain>
    </source>
</reference>
<protein>
    <recommendedName>
        <fullName evidence="2">Gag1-like clamp domain-containing protein</fullName>
    </recommendedName>
</protein>
<name>A0A2Z7BUM8_9LAMI</name>
<dbReference type="PANTHER" id="PTHR33373">
    <property type="entry name" value="OS07G0479600 PROTEIN"/>
    <property type="match status" value="1"/>
</dbReference>
<feature type="region of interest" description="Disordered" evidence="1">
    <location>
        <begin position="1"/>
        <end position="20"/>
    </location>
</feature>
<evidence type="ECO:0000256" key="1">
    <source>
        <dbReference type="SAM" id="MobiDB-lite"/>
    </source>
</evidence>
<gene>
    <name evidence="3" type="ORF">F511_33747</name>
</gene>